<dbReference type="RefSeq" id="WP_182917591.1">
    <property type="nucleotide sequence ID" value="NZ_AP021936.1"/>
</dbReference>
<proteinExistence type="predicted"/>
<accession>A0A6S4UP05</accession>
<dbReference type="AlphaFoldDB" id="A0A6S4UP05"/>
<dbReference type="Proteomes" id="UP000515758">
    <property type="component" value="Chromosome"/>
</dbReference>
<gene>
    <name evidence="1" type="ORF">WP2W18E11_31080</name>
</gene>
<evidence type="ECO:0000313" key="1">
    <source>
        <dbReference type="EMBL" id="BBQ50110.1"/>
    </source>
</evidence>
<sequence>MIELLFFCLIIWMLYAWKTGKFSKENQEINRAEFRKDWLKLKQDFKKAFTNSKSIDEDKLKLQAKKDYEYTLKLLGKSEPSNSIQRSTHYGHLPNIQYYRYVLEYKDSNGNITIRGVDIATVHKGYQNTRWYFNADTDDGERTFKSQRVIRLKDQWTNTVYETAEEIRKHLLSEYPIDQVKIDE</sequence>
<reference evidence="1 2" key="1">
    <citation type="submission" date="2019-12" db="EMBL/GenBank/DDBJ databases">
        <title>complete genome sequences of Acinetobacter pittii str. WP2-W18-ESBL-11 isolated from wastewater treatment plant effluent.</title>
        <authorList>
            <person name="Sekizuka T."/>
            <person name="Itokawa K."/>
            <person name="Yatsu K."/>
            <person name="Inamine Y."/>
            <person name="Kuroda M."/>
        </authorList>
    </citation>
    <scope>NUCLEOTIDE SEQUENCE [LARGE SCALE GENOMIC DNA]</scope>
    <source>
        <strain evidence="1 2">WP2-W18-ESBL-11</strain>
    </source>
</reference>
<organism evidence="1 2">
    <name type="scientific">Acinetobacter pittii</name>
    <name type="common">Acinetobacter genomosp. 3</name>
    <dbReference type="NCBI Taxonomy" id="48296"/>
    <lineage>
        <taxon>Bacteria</taxon>
        <taxon>Pseudomonadati</taxon>
        <taxon>Pseudomonadota</taxon>
        <taxon>Gammaproteobacteria</taxon>
        <taxon>Moraxellales</taxon>
        <taxon>Moraxellaceae</taxon>
        <taxon>Acinetobacter</taxon>
        <taxon>Acinetobacter calcoaceticus/baumannii complex</taxon>
    </lineage>
</organism>
<evidence type="ECO:0000313" key="2">
    <source>
        <dbReference type="Proteomes" id="UP000515758"/>
    </source>
</evidence>
<name>A0A6S4UP05_ACIPI</name>
<protein>
    <submittedName>
        <fullName evidence="1">Uncharacterized protein</fullName>
    </submittedName>
</protein>
<dbReference type="EMBL" id="AP021936">
    <property type="protein sequence ID" value="BBQ50110.1"/>
    <property type="molecule type" value="Genomic_DNA"/>
</dbReference>